<sequence length="149" mass="16897">MRPAIDWPDRPEVDLVIRSRSRRRGHPTTQVDTSLGPSGSKAGDLVMDHLALRIADRSVHMIMRFGGMAVHTTDLGGRVLTPPLDSWVDKRELVGFSLERILKHPVAEGRDYWILSVEPTLSGRVTIVEFKAAPIEWRVPWARPWDPIF</sequence>
<dbReference type="RefSeq" id="WP_317515312.1">
    <property type="nucleotide sequence ID" value="NZ_JAPTHD010000001.1"/>
</dbReference>
<keyword evidence="3" id="KW-1185">Reference proteome</keyword>
<proteinExistence type="predicted"/>
<evidence type="ECO:0000313" key="3">
    <source>
        <dbReference type="Proteomes" id="UP001185984"/>
    </source>
</evidence>
<dbReference type="Proteomes" id="UP001185984">
    <property type="component" value="Unassembled WGS sequence"/>
</dbReference>
<protein>
    <submittedName>
        <fullName evidence="2">Uncharacterized protein</fullName>
    </submittedName>
</protein>
<evidence type="ECO:0000313" key="2">
    <source>
        <dbReference type="EMBL" id="MDV5821991.1"/>
    </source>
</evidence>
<dbReference type="EMBL" id="JAPTHD010000001">
    <property type="protein sequence ID" value="MDV5821991.1"/>
    <property type="molecule type" value="Genomic_DNA"/>
</dbReference>
<name>A0ABU3ZR32_9SPHN</name>
<reference evidence="3" key="1">
    <citation type="journal article" date="2022" name="J Environ Chem Eng">
        <title>Biodegradation of petroleum oil using a constructed nonpathogenic and heavy metal-tolerant bacterial consortium isolated from marine sponges.</title>
        <authorList>
            <person name="Dechsakulwatana C."/>
            <person name="Rungsihiranrut A."/>
            <person name="Muangchinda C."/>
            <person name="Ningthoujam R."/>
            <person name="Klankeo P."/>
            <person name="Pinyakong O."/>
        </authorList>
    </citation>
    <scope>NUCLEOTIDE SEQUENCE [LARGE SCALE GENOMIC DNA]</scope>
    <source>
        <strain evidence="3">MO2-4</strain>
    </source>
</reference>
<comment type="caution">
    <text evidence="2">The sequence shown here is derived from an EMBL/GenBank/DDBJ whole genome shotgun (WGS) entry which is preliminary data.</text>
</comment>
<accession>A0ABU3ZR32</accession>
<feature type="compositionally biased region" description="Polar residues" evidence="1">
    <location>
        <begin position="27"/>
        <end position="37"/>
    </location>
</feature>
<gene>
    <name evidence="2" type="ORF">O0R41_00030</name>
</gene>
<feature type="region of interest" description="Disordered" evidence="1">
    <location>
        <begin position="17"/>
        <end position="40"/>
    </location>
</feature>
<evidence type="ECO:0000256" key="1">
    <source>
        <dbReference type="SAM" id="MobiDB-lite"/>
    </source>
</evidence>
<organism evidence="2 3">
    <name type="scientific">Sphingobium naphthae</name>
    <dbReference type="NCBI Taxonomy" id="1886786"/>
    <lineage>
        <taxon>Bacteria</taxon>
        <taxon>Pseudomonadati</taxon>
        <taxon>Pseudomonadota</taxon>
        <taxon>Alphaproteobacteria</taxon>
        <taxon>Sphingomonadales</taxon>
        <taxon>Sphingomonadaceae</taxon>
        <taxon>Sphingobium</taxon>
    </lineage>
</organism>